<keyword evidence="4" id="KW-1185">Reference proteome</keyword>
<evidence type="ECO:0000256" key="1">
    <source>
        <dbReference type="SAM" id="Phobius"/>
    </source>
</evidence>
<dbReference type="InterPro" id="IPR009597">
    <property type="entry name" value="DUF1206"/>
</dbReference>
<feature type="transmembrane region" description="Helical" evidence="1">
    <location>
        <begin position="234"/>
        <end position="256"/>
    </location>
</feature>
<accession>A0ABS7T911</accession>
<sequence length="271" mass="28306">MNTSLGGSGRATLHQVASWVPPVARMGYAAKGVVYGLVGWIAVKAGLAAGGAQGTTEALASLTDEQGGRWMLMAIALGLLGHVVWRAVQALLDPEHRDTGAKRIAMRLFYALSGVIYFSLAVTAWQLSRGEGGGSGDGQEVWVARLLDQPFGTWLVMAAGLGVIGYGIHQLIKAAKGDVNKRMGASGASTYRGLTLVGRIGTAARGLVLLPIGWFTFRAGRLYSAEETADTGEVLQMLGGGTVLTLVGVGLVAYGLHQVAKAIYRRIDSPA</sequence>
<feature type="transmembrane region" description="Helical" evidence="1">
    <location>
        <begin position="193"/>
        <end position="214"/>
    </location>
</feature>
<name>A0ABS7T911_9GAMM</name>
<dbReference type="RefSeq" id="WP_223676776.1">
    <property type="nucleotide sequence ID" value="NZ_JAINZW010000006.1"/>
</dbReference>
<feature type="transmembrane region" description="Helical" evidence="1">
    <location>
        <begin position="108"/>
        <end position="127"/>
    </location>
</feature>
<reference evidence="3 4" key="1">
    <citation type="submission" date="2021-09" db="EMBL/GenBank/DDBJ databases">
        <title>Lysobacter sp. 13A isolated from the river sediment.</title>
        <authorList>
            <person name="Liu H."/>
            <person name="Li S."/>
            <person name="Mao S."/>
        </authorList>
    </citation>
    <scope>NUCLEOTIDE SEQUENCE [LARGE SCALE GENOMIC DNA]</scope>
    <source>
        <strain evidence="3 4">13A</strain>
    </source>
</reference>
<feature type="domain" description="DUF1206" evidence="2">
    <location>
        <begin position="27"/>
        <end position="92"/>
    </location>
</feature>
<feature type="transmembrane region" description="Helical" evidence="1">
    <location>
        <begin position="32"/>
        <end position="50"/>
    </location>
</feature>
<feature type="transmembrane region" description="Helical" evidence="1">
    <location>
        <begin position="151"/>
        <end position="172"/>
    </location>
</feature>
<evidence type="ECO:0000313" key="3">
    <source>
        <dbReference type="EMBL" id="MBZ4040321.1"/>
    </source>
</evidence>
<keyword evidence="1" id="KW-0812">Transmembrane</keyword>
<gene>
    <name evidence="3" type="ORF">K6753_12355</name>
</gene>
<protein>
    <submittedName>
        <fullName evidence="3">DUF1206 domain-containing protein</fullName>
    </submittedName>
</protein>
<dbReference type="Pfam" id="PF06724">
    <property type="entry name" value="DUF1206"/>
    <property type="match status" value="3"/>
</dbReference>
<organism evidence="3 4">
    <name type="scientific">Novilysobacter selenitireducens</name>
    <dbReference type="NCBI Taxonomy" id="2872639"/>
    <lineage>
        <taxon>Bacteria</taxon>
        <taxon>Pseudomonadati</taxon>
        <taxon>Pseudomonadota</taxon>
        <taxon>Gammaproteobacteria</taxon>
        <taxon>Lysobacterales</taxon>
        <taxon>Lysobacteraceae</taxon>
        <taxon>Novilysobacter</taxon>
    </lineage>
</organism>
<evidence type="ECO:0000313" key="4">
    <source>
        <dbReference type="Proteomes" id="UP001430954"/>
    </source>
</evidence>
<keyword evidence="1" id="KW-0472">Membrane</keyword>
<feature type="domain" description="DUF1206" evidence="2">
    <location>
        <begin position="110"/>
        <end position="176"/>
    </location>
</feature>
<dbReference type="EMBL" id="JAINZW010000006">
    <property type="protein sequence ID" value="MBZ4040321.1"/>
    <property type="molecule type" value="Genomic_DNA"/>
</dbReference>
<feature type="transmembrane region" description="Helical" evidence="1">
    <location>
        <begin position="70"/>
        <end position="88"/>
    </location>
</feature>
<comment type="caution">
    <text evidence="3">The sequence shown here is derived from an EMBL/GenBank/DDBJ whole genome shotgun (WGS) entry which is preliminary data.</text>
</comment>
<proteinExistence type="predicted"/>
<evidence type="ECO:0000259" key="2">
    <source>
        <dbReference type="Pfam" id="PF06724"/>
    </source>
</evidence>
<dbReference type="Proteomes" id="UP001430954">
    <property type="component" value="Unassembled WGS sequence"/>
</dbReference>
<feature type="domain" description="DUF1206" evidence="2">
    <location>
        <begin position="200"/>
        <end position="265"/>
    </location>
</feature>
<keyword evidence="1" id="KW-1133">Transmembrane helix</keyword>